<keyword evidence="3" id="KW-1185">Reference proteome</keyword>
<proteinExistence type="predicted"/>
<accession>Q2NDH2</accession>
<protein>
    <submittedName>
        <fullName evidence="2">Uncharacterized protein</fullName>
    </submittedName>
</protein>
<organism evidence="2 3">
    <name type="scientific">Erythrobacter litoralis (strain HTCC2594)</name>
    <dbReference type="NCBI Taxonomy" id="314225"/>
    <lineage>
        <taxon>Bacteria</taxon>
        <taxon>Pseudomonadati</taxon>
        <taxon>Pseudomonadota</taxon>
        <taxon>Alphaproteobacteria</taxon>
        <taxon>Sphingomonadales</taxon>
        <taxon>Erythrobacteraceae</taxon>
        <taxon>Erythrobacter/Porphyrobacter group</taxon>
        <taxon>Erythrobacter</taxon>
    </lineage>
</organism>
<keyword evidence="1" id="KW-0472">Membrane</keyword>
<dbReference type="AlphaFoldDB" id="Q2NDH2"/>
<evidence type="ECO:0000256" key="1">
    <source>
        <dbReference type="SAM" id="Phobius"/>
    </source>
</evidence>
<dbReference type="Proteomes" id="UP000008808">
    <property type="component" value="Chromosome"/>
</dbReference>
<evidence type="ECO:0000313" key="2">
    <source>
        <dbReference type="EMBL" id="ABC62269.1"/>
    </source>
</evidence>
<dbReference type="STRING" id="314225.ELI_00885"/>
<name>Q2NDH2_ERYLH</name>
<dbReference type="HOGENOM" id="CLU_1979256_0_0_5"/>
<dbReference type="EMBL" id="CP000157">
    <property type="protein sequence ID" value="ABC62269.1"/>
    <property type="molecule type" value="Genomic_DNA"/>
</dbReference>
<dbReference type="KEGG" id="eli:ELI_00885"/>
<feature type="transmembrane region" description="Helical" evidence="1">
    <location>
        <begin position="52"/>
        <end position="75"/>
    </location>
</feature>
<gene>
    <name evidence="2" type="ordered locus">ELI_00885</name>
</gene>
<sequence length="139" mass="15505">MMVLETTTLVDRVPLPTAKRAREKHRAVNWLALFQGTCLVLLEAAGFAVSTLLLVLGLPLFVFLLIAGWDLTALFAQLGNLADHYRTAEPIARHLFAQDLQIAFLSSAGGLALLRLPSFLRRLDRRLCRQNNEGYPRHG</sequence>
<keyword evidence="1" id="KW-1133">Transmembrane helix</keyword>
<dbReference type="RefSeq" id="WP_011413145.1">
    <property type="nucleotide sequence ID" value="NC_007722.1"/>
</dbReference>
<evidence type="ECO:0000313" key="3">
    <source>
        <dbReference type="Proteomes" id="UP000008808"/>
    </source>
</evidence>
<reference evidence="3" key="1">
    <citation type="journal article" date="2009" name="J. Bacteriol.">
        <title>Complete genome sequence of Erythrobacter litoralis HTCC2594.</title>
        <authorList>
            <person name="Oh H.M."/>
            <person name="Giovannoni S.J."/>
            <person name="Ferriera S."/>
            <person name="Johnson J."/>
            <person name="Cho J.C."/>
        </authorList>
    </citation>
    <scope>NUCLEOTIDE SEQUENCE [LARGE SCALE GENOMIC DNA]</scope>
    <source>
        <strain evidence="3">HTCC2594</strain>
    </source>
</reference>
<keyword evidence="1" id="KW-0812">Transmembrane</keyword>
<feature type="transmembrane region" description="Helical" evidence="1">
    <location>
        <begin position="27"/>
        <end position="45"/>
    </location>
</feature>